<protein>
    <recommendedName>
        <fullName evidence="7">Amidohydrolase-related domain-containing protein</fullName>
    </recommendedName>
</protein>
<dbReference type="GO" id="GO:0046098">
    <property type="term" value="P:guanine metabolic process"/>
    <property type="evidence" value="ECO:0007669"/>
    <property type="project" value="TreeGrafter"/>
</dbReference>
<dbReference type="InterPro" id="IPR011059">
    <property type="entry name" value="Metal-dep_hydrolase_composite"/>
</dbReference>
<evidence type="ECO:0000313" key="6">
    <source>
        <dbReference type="Proteomes" id="UP000736328"/>
    </source>
</evidence>
<dbReference type="SUPFAM" id="SSF51556">
    <property type="entry name" value="Metallo-dependent hydrolases"/>
    <property type="match status" value="1"/>
</dbReference>
<name>A0A933ID65_UNCT6</name>
<organism evidence="5 6">
    <name type="scientific">candidate division TA06 bacterium</name>
    <dbReference type="NCBI Taxonomy" id="2250710"/>
    <lineage>
        <taxon>Bacteria</taxon>
        <taxon>Bacteria division TA06</taxon>
    </lineage>
</organism>
<dbReference type="InterPro" id="IPR032466">
    <property type="entry name" value="Metal_Hydrolase"/>
</dbReference>
<dbReference type="Gene3D" id="2.30.40.10">
    <property type="entry name" value="Urease, subunit C, domain 1"/>
    <property type="match status" value="1"/>
</dbReference>
<accession>A0A933ID65</accession>
<dbReference type="PANTHER" id="PTHR11271:SF6">
    <property type="entry name" value="GUANINE DEAMINASE"/>
    <property type="match status" value="1"/>
</dbReference>
<dbReference type="AlphaFoldDB" id="A0A933ID65"/>
<dbReference type="Gene3D" id="3.20.20.140">
    <property type="entry name" value="Metal-dependent hydrolases"/>
    <property type="match status" value="1"/>
</dbReference>
<keyword evidence="2" id="KW-0479">Metal-binding</keyword>
<dbReference type="PANTHER" id="PTHR11271">
    <property type="entry name" value="GUANINE DEAMINASE"/>
    <property type="match status" value="1"/>
</dbReference>
<evidence type="ECO:0000256" key="1">
    <source>
        <dbReference type="ARBA" id="ARBA00001947"/>
    </source>
</evidence>
<reference evidence="5" key="1">
    <citation type="submission" date="2020-07" db="EMBL/GenBank/DDBJ databases">
        <title>Huge and variable diversity of episymbiotic CPR bacteria and DPANN archaea in groundwater ecosystems.</title>
        <authorList>
            <person name="He C.Y."/>
            <person name="Keren R."/>
            <person name="Whittaker M."/>
            <person name="Farag I.F."/>
            <person name="Doudna J."/>
            <person name="Cate J.H.D."/>
            <person name="Banfield J.F."/>
        </authorList>
    </citation>
    <scope>NUCLEOTIDE SEQUENCE</scope>
    <source>
        <strain evidence="5">NC_groundwater_1520_Pr4_B-0.1um_53_5</strain>
    </source>
</reference>
<dbReference type="EMBL" id="JACQXR010000161">
    <property type="protein sequence ID" value="MBI4727828.1"/>
    <property type="molecule type" value="Genomic_DNA"/>
</dbReference>
<keyword evidence="3" id="KW-0378">Hydrolase</keyword>
<comment type="caution">
    <text evidence="5">The sequence shown here is derived from an EMBL/GenBank/DDBJ whole genome shotgun (WGS) entry which is preliminary data.</text>
</comment>
<gene>
    <name evidence="5" type="ORF">HY768_11540</name>
</gene>
<sequence length="148" mass="17189">MGKIYKINTGILNPESPQKCKFTKDGTLIFNEDGHILYCGPRKNAPMLNLTKINTPADAFIIPGLVDCHTHLSQYYVRGHRDDALLGWLKNHIFPAERKFKDPKHATLVAKKFYRRLVVQRRHLCRALHHFVRFPTSHTIKLSGWRTM</sequence>
<dbReference type="GO" id="GO:0008892">
    <property type="term" value="F:guanine deaminase activity"/>
    <property type="evidence" value="ECO:0007669"/>
    <property type="project" value="TreeGrafter"/>
</dbReference>
<dbReference type="SUPFAM" id="SSF51338">
    <property type="entry name" value="Composite domain of metallo-dependent hydrolases"/>
    <property type="match status" value="1"/>
</dbReference>
<dbReference type="InterPro" id="IPR051607">
    <property type="entry name" value="Metallo-dep_hydrolases"/>
</dbReference>
<evidence type="ECO:0000256" key="2">
    <source>
        <dbReference type="ARBA" id="ARBA00022723"/>
    </source>
</evidence>
<comment type="cofactor">
    <cofactor evidence="1">
        <name>Zn(2+)</name>
        <dbReference type="ChEBI" id="CHEBI:29105"/>
    </cofactor>
</comment>
<dbReference type="GO" id="GO:0008270">
    <property type="term" value="F:zinc ion binding"/>
    <property type="evidence" value="ECO:0007669"/>
    <property type="project" value="TreeGrafter"/>
</dbReference>
<keyword evidence="4" id="KW-0862">Zinc</keyword>
<proteinExistence type="predicted"/>
<evidence type="ECO:0000313" key="5">
    <source>
        <dbReference type="EMBL" id="MBI4727828.1"/>
    </source>
</evidence>
<evidence type="ECO:0000256" key="4">
    <source>
        <dbReference type="ARBA" id="ARBA00022833"/>
    </source>
</evidence>
<dbReference type="Proteomes" id="UP000736328">
    <property type="component" value="Unassembled WGS sequence"/>
</dbReference>
<dbReference type="GO" id="GO:0005829">
    <property type="term" value="C:cytosol"/>
    <property type="evidence" value="ECO:0007669"/>
    <property type="project" value="TreeGrafter"/>
</dbReference>
<evidence type="ECO:0008006" key="7">
    <source>
        <dbReference type="Google" id="ProtNLM"/>
    </source>
</evidence>
<evidence type="ECO:0000256" key="3">
    <source>
        <dbReference type="ARBA" id="ARBA00022801"/>
    </source>
</evidence>